<dbReference type="Pfam" id="PF05593">
    <property type="entry name" value="RHS_repeat"/>
    <property type="match status" value="3"/>
</dbReference>
<dbReference type="InterPro" id="IPR006530">
    <property type="entry name" value="YD"/>
</dbReference>
<accession>A0AA97M1T4</accession>
<reference evidence="4" key="1">
    <citation type="submission" date="2020-10" db="EMBL/GenBank/DDBJ databases">
        <title>De novo genome project of the cellulose decomposer Thermobifida halotolerans type strain.</title>
        <authorList>
            <person name="Nagy I."/>
            <person name="Horvath B."/>
            <person name="Kukolya J."/>
            <person name="Nagy I."/>
            <person name="Orsini M."/>
        </authorList>
    </citation>
    <scope>NUCLEOTIDE SEQUENCE</scope>
    <source>
        <strain evidence="4">DSM 44931</strain>
    </source>
</reference>
<dbReference type="NCBIfam" id="TIGR03696">
    <property type="entry name" value="Rhs_assc_core"/>
    <property type="match status" value="1"/>
</dbReference>
<dbReference type="InterPro" id="IPR031325">
    <property type="entry name" value="RHS_repeat"/>
</dbReference>
<dbReference type="KEGG" id="thao:NI17_010165"/>
<feature type="domain" description="Hint" evidence="3">
    <location>
        <begin position="1700"/>
        <end position="1819"/>
    </location>
</feature>
<dbReference type="InterPro" id="IPR022385">
    <property type="entry name" value="Rhs_assc_core"/>
</dbReference>
<dbReference type="PROSITE" id="PS50818">
    <property type="entry name" value="INTEIN_C_TER"/>
    <property type="match status" value="1"/>
</dbReference>
<dbReference type="Proteomes" id="UP000265719">
    <property type="component" value="Chromosome"/>
</dbReference>
<dbReference type="EMBL" id="CP063196">
    <property type="protein sequence ID" value="UOE21969.1"/>
    <property type="molecule type" value="Genomic_DNA"/>
</dbReference>
<dbReference type="PANTHER" id="PTHR32305">
    <property type="match status" value="1"/>
</dbReference>
<dbReference type="Pfam" id="PF07591">
    <property type="entry name" value="PT-HINT"/>
    <property type="match status" value="1"/>
</dbReference>
<dbReference type="CDD" id="cd00081">
    <property type="entry name" value="Hint"/>
    <property type="match status" value="1"/>
</dbReference>
<evidence type="ECO:0000256" key="1">
    <source>
        <dbReference type="ARBA" id="ARBA00022737"/>
    </source>
</evidence>
<feature type="compositionally biased region" description="Polar residues" evidence="2">
    <location>
        <begin position="497"/>
        <end position="512"/>
    </location>
</feature>
<proteinExistence type="predicted"/>
<feature type="region of interest" description="Disordered" evidence="2">
    <location>
        <begin position="1761"/>
        <end position="1783"/>
    </location>
</feature>
<dbReference type="SUPFAM" id="SSF51294">
    <property type="entry name" value="Hedgehog/intein (Hint) domain"/>
    <property type="match status" value="1"/>
</dbReference>
<dbReference type="InterPro" id="IPR050708">
    <property type="entry name" value="T6SS_VgrG/RHS"/>
</dbReference>
<feature type="compositionally biased region" description="Polar residues" evidence="2">
    <location>
        <begin position="1287"/>
        <end position="1318"/>
    </location>
</feature>
<dbReference type="InterPro" id="IPR003587">
    <property type="entry name" value="Hint_dom_N"/>
</dbReference>
<dbReference type="Pfam" id="PF25023">
    <property type="entry name" value="TEN_YD-shell"/>
    <property type="match status" value="1"/>
</dbReference>
<keyword evidence="1" id="KW-0677">Repeat</keyword>
<feature type="region of interest" description="Disordered" evidence="2">
    <location>
        <begin position="495"/>
        <end position="516"/>
    </location>
</feature>
<dbReference type="NCBIfam" id="TIGR01643">
    <property type="entry name" value="YD_repeat_2x"/>
    <property type="match status" value="4"/>
</dbReference>
<dbReference type="Gene3D" id="2.180.10.10">
    <property type="entry name" value="RHS repeat-associated core"/>
    <property type="match status" value="2"/>
</dbReference>
<dbReference type="InterPro" id="IPR056823">
    <property type="entry name" value="TEN-like_YD-shell"/>
</dbReference>
<dbReference type="SMART" id="SM00306">
    <property type="entry name" value="HintN"/>
    <property type="match status" value="1"/>
</dbReference>
<keyword evidence="5" id="KW-1185">Reference proteome</keyword>
<dbReference type="Gene3D" id="2.170.16.10">
    <property type="entry name" value="Hedgehog/Intein (Hint) domain"/>
    <property type="match status" value="1"/>
</dbReference>
<sequence>MDGRTASSNNQTSWIGEGFSYAAGAIERSYTACSDDGQTAPNTTGDLCWKTDNATLSMQGHAGELVKHEDGSYRLKNDDGTRIEHLTGANNGDNNGEYWKVTTPDGTQYFFGRNRLPGWSSGDPETRSAWTVPVYGNNSGEPCHGSTFADSWCQQAHKWNLDYVVDVHGNVVTYWYEKERNHYGRNAQTAPTPYDRGGYLKRIDYGLRSDDVYATAPARVSFTVSERCIPTDTFNCAPSKLTPTNASHWPDVPFDQNCDAGTQCTGQFSPTFWTRKKLDKITTQIHNGTSYTDVDSWTLEHAFPAPGDGTTPSLWLKSITHTGHVGGTVTMPKVTFEGTALENRVDGLADGLAPMLKYRITSIYTESGGQIDVSYSAPECTRGSTPQPHANTKRCYPVRWTPEGEPEMVDWFHKYVVTQIAEFDLVADQPEVVTTYEYLGGAAWRYVEANGLIKDKYRTWSDWRGYERVRMRTGHPDGVRSETEYLYFRGMHGDKQPSGTRSVTVTDSTGGTHTDHNELAGTLREEILRNGVDGEVVTRTITDPWRKKTAENVHPWATVRAYMLGVSATHTYTSLGGGQWLQTRVENTMDDHGAVVEVNDLGDVTDPADDECVRTDYVRNTGIWLMNLISRSETVNVNCDTTPSRPDNVISDERIHYDGLAFGATPVKGSPTKTEKIDSYDNGQPVYQRVDLTTFDAYGREHTVTDPAGNTTTTTHTHNAAGLLVSTAETNPLGHVSTTEFDPARGLPVAEIDPNGRRIDLAYDPLGRLTSVWLPDRNKATTTPTATFEYLVHKDQPTVIVSNTIRNDGQYTTTYEIFDGLMRPRQTQGPAVGGGRLITDTFHDSRGLVVKEREPYFNNNDPSGTLLVVNNDDDIPRQTETVYDGAERPTDVLHVSRGEEQWRTTTEYRGDRTLITPPEGGIATTTIVDARGRTVELREHHGPTPDSAYDALTYTYAKHGGVATVTDVEGNVWETVYDLRGRKVASTDPDTGTTTYTYNDLDQLVSTTDARGETLAYTYDALGRKTGLFDDSPQGTQRAAWIYDTKAKGYLTSSTRYIDGHAYTTEVLAYDQMNRVVASTVKIPAVEGVLAGTYRYGYRYNADGTLRSVDYPAGGTLGRETVIYSYNELGMPVRVEGFGDDVYVDETVYSRTGNLLRRTFDLGGSGSDVTWATRGYDLATDRLVSSSVVHQVGSGSLLEQSYTYDDAGNVLSISDAPTAYGLPGDTQCFAYDHLRRLTEVWTPDTHGTTACDAAPDVDDLGGASPYWHSYTYDAVGNRETEVRHSASGDTVRTYTTPTAGQSQPHTLTQVEQTGPTGTRLEQYTYDASGNMTGRTTASRDQDLEWDAEGRLVEVTEEDGSTTSFRYDADGQRLIRDTPTEAVLYLAGMEVRLDKTVPSVEATRFYEHAGETVAVRTGDGSVHWTFSDHQATGQLAVHALTGQTVRRRTTAFGTDRGSTGTWPTDKGFVSGTVDESTGLVQLGARAYDANIGRFISADPIIDFVDSQQMHGYAYANNSPITFSDSDGLMVKGPGKKQVSASTGGRRIRHNLRGAARKAAHQAYNRYHGISTGTPRGGGSSAVPSSSSSSHDEAREELAAAATGLAKIVADELGISAGIECLTTGDIGACGETALNVAMALFAPGGVLAKLAVKYALRWGKFASLVSKVKKLGGEIISAVNTLMKKDSGNAVSAAACPVRGPNSFVSGTRVLMADGTSKPIEKVKTGDQVLATDPETGEQGPRTVLATIVGTGAKTLVEITVDATTEKPADDDSDREGTPGPTAAGDVILATDEHPFWVPELGQWVDAIDLTPGMWLQTSAGTWVQITAIQAWTQAATVHNLTVQDQHTYYALAGATPVLNHNCSWTSQANLDNHYRKHGEEMGFETQIEYQSAAEDLMCDCDGLRSGVRTRTVDGTTYYLDEESGEFGVKSERGIVTYYNAGENAVSYFERQGGFEVGR</sequence>
<organism evidence="4 5">
    <name type="scientific">Thermobifida halotolerans</name>
    <dbReference type="NCBI Taxonomy" id="483545"/>
    <lineage>
        <taxon>Bacteria</taxon>
        <taxon>Bacillati</taxon>
        <taxon>Actinomycetota</taxon>
        <taxon>Actinomycetes</taxon>
        <taxon>Streptosporangiales</taxon>
        <taxon>Nocardiopsidaceae</taxon>
        <taxon>Thermobifida</taxon>
    </lineage>
</organism>
<dbReference type="InterPro" id="IPR030934">
    <property type="entry name" value="Intein_C"/>
</dbReference>
<evidence type="ECO:0000313" key="5">
    <source>
        <dbReference type="Proteomes" id="UP000265719"/>
    </source>
</evidence>
<gene>
    <name evidence="4" type="ORF">NI17_010165</name>
</gene>
<protein>
    <submittedName>
        <fullName evidence="4">Type IV secretion protein Rhs</fullName>
    </submittedName>
</protein>
<evidence type="ECO:0000256" key="2">
    <source>
        <dbReference type="SAM" id="MobiDB-lite"/>
    </source>
</evidence>
<name>A0AA97M1T4_9ACTN</name>
<dbReference type="PANTHER" id="PTHR32305:SF17">
    <property type="entry name" value="TRNA NUCLEASE WAPA"/>
    <property type="match status" value="1"/>
</dbReference>
<feature type="region of interest" description="Disordered" evidence="2">
    <location>
        <begin position="1282"/>
        <end position="1318"/>
    </location>
</feature>
<dbReference type="InterPro" id="IPR036844">
    <property type="entry name" value="Hint_dom_sf"/>
</dbReference>
<evidence type="ECO:0000259" key="3">
    <source>
        <dbReference type="SMART" id="SM00306"/>
    </source>
</evidence>
<evidence type="ECO:0000313" key="4">
    <source>
        <dbReference type="EMBL" id="UOE21969.1"/>
    </source>
</evidence>
<feature type="region of interest" description="Disordered" evidence="2">
    <location>
        <begin position="1566"/>
        <end position="1594"/>
    </location>
</feature>